<keyword evidence="1" id="KW-0472">Membrane</keyword>
<feature type="transmembrane region" description="Helical" evidence="1">
    <location>
        <begin position="24"/>
        <end position="43"/>
    </location>
</feature>
<evidence type="ECO:0000313" key="3">
    <source>
        <dbReference type="EMBL" id="MBG6140585.1"/>
    </source>
</evidence>
<dbReference type="RefSeq" id="WP_197007117.1">
    <property type="nucleotide sequence ID" value="NZ_BONS01000005.1"/>
</dbReference>
<keyword evidence="4" id="KW-1185">Reference proteome</keyword>
<dbReference type="InterPro" id="IPR050051">
    <property type="entry name" value="EccE_dom"/>
</dbReference>
<evidence type="ECO:0000256" key="1">
    <source>
        <dbReference type="SAM" id="Phobius"/>
    </source>
</evidence>
<gene>
    <name evidence="3" type="ORF">IW245_006779</name>
</gene>
<dbReference type="Proteomes" id="UP000622552">
    <property type="component" value="Unassembled WGS sequence"/>
</dbReference>
<protein>
    <submittedName>
        <fullName evidence="3">Type VII secretion protein EccE</fullName>
    </submittedName>
</protein>
<accession>A0A8J7GVX7</accession>
<keyword evidence="1" id="KW-0812">Transmembrane</keyword>
<dbReference type="AlphaFoldDB" id="A0A8J7GVX7"/>
<reference evidence="3" key="1">
    <citation type="submission" date="2020-11" db="EMBL/GenBank/DDBJ databases">
        <title>Sequencing the genomes of 1000 actinobacteria strains.</title>
        <authorList>
            <person name="Klenk H.-P."/>
        </authorList>
    </citation>
    <scope>NUCLEOTIDE SEQUENCE</scope>
    <source>
        <strain evidence="3">DSM 45356</strain>
    </source>
</reference>
<name>A0A8J7GVX7_9ACTN</name>
<organism evidence="3 4">
    <name type="scientific">Longispora fulva</name>
    <dbReference type="NCBI Taxonomy" id="619741"/>
    <lineage>
        <taxon>Bacteria</taxon>
        <taxon>Bacillati</taxon>
        <taxon>Actinomycetota</taxon>
        <taxon>Actinomycetes</taxon>
        <taxon>Micromonosporales</taxon>
        <taxon>Micromonosporaceae</taxon>
        <taxon>Longispora</taxon>
    </lineage>
</organism>
<comment type="caution">
    <text evidence="3">The sequence shown here is derived from an EMBL/GenBank/DDBJ whole genome shotgun (WGS) entry which is preliminary data.</text>
</comment>
<sequence length="374" mass="39527">MSLLQLLAMEVVGATVLVLLTHNLIVGLASATVATVALVVLFGRSQGRWWTERLRLRWQLRKRRTSVAHPSPDRRLAALSGLVPDLTVRTVPDSAGSPVGVAHDGSGWFAVITATPDSGMRGDSQATMPLASLARALSGAEQPGGVIQVVTHSVPTPSSGLPGHSPASQSYRELTETLGRVPADRNCWVTVRLDARLLAEATDGPAGGDETVALLLALVRRVGKALRRSGVPYRVLDSDGLLDAMVRSLDLEPPAHDTGVPRPQEQWQSWHSAGLAHACFWLRDWPQTTQIGPLLDSMAASPAALTSVATILQPTEEGIDIRCLVRVANPEPRLAEATQAVQAAASQAGGRLFRLDGEHASAVYASAPTGGGAR</sequence>
<dbReference type="EMBL" id="JADOUF010000001">
    <property type="protein sequence ID" value="MBG6140585.1"/>
    <property type="molecule type" value="Genomic_DNA"/>
</dbReference>
<evidence type="ECO:0000259" key="2">
    <source>
        <dbReference type="Pfam" id="PF11203"/>
    </source>
</evidence>
<dbReference type="Pfam" id="PF11203">
    <property type="entry name" value="EccE"/>
    <property type="match status" value="1"/>
</dbReference>
<keyword evidence="1" id="KW-1133">Transmembrane helix</keyword>
<feature type="domain" description="Type VII secretion system protein EccE" evidence="2">
    <location>
        <begin position="182"/>
        <end position="282"/>
    </location>
</feature>
<proteinExistence type="predicted"/>
<evidence type="ECO:0000313" key="4">
    <source>
        <dbReference type="Proteomes" id="UP000622552"/>
    </source>
</evidence>